<dbReference type="GO" id="GO:0010181">
    <property type="term" value="F:FMN binding"/>
    <property type="evidence" value="ECO:0007669"/>
    <property type="project" value="InterPro"/>
</dbReference>
<dbReference type="InterPro" id="IPR017938">
    <property type="entry name" value="Riboflavin_synthase-like_b-brl"/>
</dbReference>
<reference evidence="5" key="3">
    <citation type="submission" date="2016-11" db="EMBL/GenBank/DDBJ databases">
        <authorList>
            <person name="Jaros S."/>
            <person name="Januszkiewicz K."/>
            <person name="Wedrychowicz H."/>
        </authorList>
    </citation>
    <scope>NUCLEOTIDE SEQUENCE [LARGE SCALE GENOMIC DNA]</scope>
    <source>
        <strain evidence="5">DSM 27989</strain>
    </source>
</reference>
<dbReference type="RefSeq" id="WP_072928928.1">
    <property type="nucleotide sequence ID" value="NZ_BMFL01000022.1"/>
</dbReference>
<dbReference type="Pfam" id="PF00258">
    <property type="entry name" value="Flavodoxin_1"/>
    <property type="match status" value="1"/>
</dbReference>
<dbReference type="Pfam" id="PF00175">
    <property type="entry name" value="NAD_binding_1"/>
    <property type="match status" value="1"/>
</dbReference>
<keyword evidence="2" id="KW-1133">Transmembrane helix</keyword>
<dbReference type="AlphaFoldDB" id="A0A1M6SWF7"/>
<dbReference type="STRING" id="1434701.SAMN05443634_101151"/>
<name>A0A1M6SWF7_9FLAO</name>
<dbReference type="GO" id="GO:0016491">
    <property type="term" value="F:oxidoreductase activity"/>
    <property type="evidence" value="ECO:0007669"/>
    <property type="project" value="InterPro"/>
</dbReference>
<protein>
    <submittedName>
        <fullName evidence="4">NADPH flavoprotein</fullName>
    </submittedName>
    <submittedName>
        <fullName evidence="5">Sulfite reductase (NADPH) flavoprotein alpha-component</fullName>
    </submittedName>
</protein>
<dbReference type="EMBL" id="FRBH01000001">
    <property type="protein sequence ID" value="SHK48999.1"/>
    <property type="molecule type" value="Genomic_DNA"/>
</dbReference>
<feature type="transmembrane region" description="Helical" evidence="2">
    <location>
        <begin position="172"/>
        <end position="197"/>
    </location>
</feature>
<dbReference type="InterPro" id="IPR005625">
    <property type="entry name" value="PepSY-ass_TM"/>
</dbReference>
<dbReference type="GO" id="GO:0005829">
    <property type="term" value="C:cytosol"/>
    <property type="evidence" value="ECO:0007669"/>
    <property type="project" value="TreeGrafter"/>
</dbReference>
<dbReference type="Pfam" id="PF03929">
    <property type="entry name" value="PepSY_TM"/>
    <property type="match status" value="1"/>
</dbReference>
<evidence type="ECO:0000313" key="7">
    <source>
        <dbReference type="Proteomes" id="UP000650994"/>
    </source>
</evidence>
<reference evidence="4" key="5">
    <citation type="submission" date="2024-05" db="EMBL/GenBank/DDBJ databases">
        <authorList>
            <person name="Sun Q."/>
            <person name="Zhou Y."/>
        </authorList>
    </citation>
    <scope>NUCLEOTIDE SEQUENCE</scope>
    <source>
        <strain evidence="4">CGMCC 1.12707</strain>
    </source>
</reference>
<dbReference type="Proteomes" id="UP000184120">
    <property type="component" value="Unassembled WGS sequence"/>
</dbReference>
<feature type="transmembrane region" description="Helical" evidence="2">
    <location>
        <begin position="300"/>
        <end position="325"/>
    </location>
</feature>
<keyword evidence="2" id="KW-0812">Transmembrane</keyword>
<dbReference type="Proteomes" id="UP000650994">
    <property type="component" value="Unassembled WGS sequence"/>
</dbReference>
<dbReference type="EMBL" id="BMFL01000022">
    <property type="protein sequence ID" value="GGF09066.1"/>
    <property type="molecule type" value="Genomic_DNA"/>
</dbReference>
<evidence type="ECO:0000313" key="6">
    <source>
        <dbReference type="Proteomes" id="UP000184120"/>
    </source>
</evidence>
<gene>
    <name evidence="4" type="ORF">GCM10010984_27750</name>
    <name evidence="5" type="ORF">SAMN05443634_101151</name>
</gene>
<dbReference type="InterPro" id="IPR039261">
    <property type="entry name" value="FNR_nucleotide-bd"/>
</dbReference>
<feature type="transmembrane region" description="Helical" evidence="2">
    <location>
        <begin position="12"/>
        <end position="33"/>
    </location>
</feature>
<evidence type="ECO:0000313" key="4">
    <source>
        <dbReference type="EMBL" id="GGF09066.1"/>
    </source>
</evidence>
<dbReference type="GO" id="GO:0050660">
    <property type="term" value="F:flavin adenine dinucleotide binding"/>
    <property type="evidence" value="ECO:0007669"/>
    <property type="project" value="TreeGrafter"/>
</dbReference>
<evidence type="ECO:0000256" key="2">
    <source>
        <dbReference type="SAM" id="Phobius"/>
    </source>
</evidence>
<reference evidence="7" key="4">
    <citation type="journal article" date="2019" name="Int. J. Syst. Evol. Microbiol.">
        <title>The Global Catalogue of Microorganisms (GCM) 10K type strain sequencing project: providing services to taxonomists for standard genome sequencing and annotation.</title>
        <authorList>
            <consortium name="The Broad Institute Genomics Platform"/>
            <consortium name="The Broad Institute Genome Sequencing Center for Infectious Disease"/>
            <person name="Wu L."/>
            <person name="Ma J."/>
        </authorList>
    </citation>
    <scope>NUCLEOTIDE SEQUENCE [LARGE SCALE GENOMIC DNA]</scope>
    <source>
        <strain evidence="7">CGMCC 1.12707</strain>
    </source>
</reference>
<reference evidence="4" key="1">
    <citation type="journal article" date="2014" name="Int. J. Syst. Evol. Microbiol.">
        <title>Complete genome of a new Firmicutes species belonging to the dominant human colonic microbiota ('Ruminococcus bicirculans') reveals two chromosomes and a selective capacity to utilize plant glucans.</title>
        <authorList>
            <consortium name="NISC Comparative Sequencing Program"/>
            <person name="Wegmann U."/>
            <person name="Louis P."/>
            <person name="Goesmann A."/>
            <person name="Henrissat B."/>
            <person name="Duncan S.H."/>
            <person name="Flint H.J."/>
        </authorList>
    </citation>
    <scope>NUCLEOTIDE SEQUENCE</scope>
    <source>
        <strain evidence="4">CGMCC 1.12707</strain>
    </source>
</reference>
<dbReference type="PANTHER" id="PTHR19384">
    <property type="entry name" value="NITRIC OXIDE SYNTHASE-RELATED"/>
    <property type="match status" value="1"/>
</dbReference>
<dbReference type="PROSITE" id="PS50902">
    <property type="entry name" value="FLAVODOXIN_LIKE"/>
    <property type="match status" value="1"/>
</dbReference>
<dbReference type="Gene3D" id="3.40.50.360">
    <property type="match status" value="1"/>
</dbReference>
<keyword evidence="1" id="KW-0285">Flavoprotein</keyword>
<evidence type="ECO:0000256" key="1">
    <source>
        <dbReference type="ARBA" id="ARBA00022630"/>
    </source>
</evidence>
<sequence length="733" mass="83968">MTLSIWRYAHLILAYISFLFITMTSITGVILSFRPIEQKLHPYKVEQFNAITLAETLPVLQNKYGDLTELNLDKNNFVSLEGFDEDGNDFKFYIDPRTGEKLGDPIEKSEFMSWVITLHRSLFLHETGRIIIGFMTFLLFLIAVSGLVLIIKRQKGFRNFFDKINKEYFSQYYHVIFGRIFLIPVIIISFTGTMMVLNRFELIPKNEKLNTEITSSANENTKRVELKDFSIFKETKLADVRKIEFPFDREDPQEFYKINLTGQELIVNQINGKVEAKTPFSNAQAFLRLSSKLHTGHINIMWAVILAISCFSILFFIYSGFVITLKRTKTKILKNKYSAEEAEIVLLVGSENGATLGFANKIQVQLLANGKKSFMTQMNQYELYPNAKQIIIFTSTYGIGDAPSNANKFESSIEKHPQNQEIDFTVVGFGSTAYEKFCGYALEVDELLEKQKWANRLLPLKTVNDKSPEEFATWATEYKEKTDIPLATTPAMYVGTAPKLKDLNVISTSKVTEDDATFNVILNTKQKFRSGDLLAIYPANDHRERLYSVGKVNGALQLVVKLHEFGLGSQYLYKLNSSENFKARIIKNTVFHFPKKAKKVILIANGTGIAPFLGMIDENKKKIETHLYAGFRFHNTVTKSYESFSSKQIKKNHLTKFNIAFSREEQKQYVMDLVKRDEKFFADTLQNGGIIMICGALAMQHDIEKVLDLICQEHLGKTFEEFKINGQFLTDCY</sequence>
<dbReference type="OrthoDB" id="9789468at2"/>
<dbReference type="SUPFAM" id="SSF52218">
    <property type="entry name" value="Flavoproteins"/>
    <property type="match status" value="1"/>
</dbReference>
<dbReference type="InterPro" id="IPR008254">
    <property type="entry name" value="Flavodoxin/NO_synth"/>
</dbReference>
<evidence type="ECO:0000313" key="5">
    <source>
        <dbReference type="EMBL" id="SHK48999.1"/>
    </source>
</evidence>
<dbReference type="Gene3D" id="3.40.50.80">
    <property type="entry name" value="Nucleotide-binding domain of ferredoxin-NADP reductase (FNR) module"/>
    <property type="match status" value="1"/>
</dbReference>
<dbReference type="SUPFAM" id="SSF63380">
    <property type="entry name" value="Riboflavin synthase domain-like"/>
    <property type="match status" value="1"/>
</dbReference>
<feature type="transmembrane region" description="Helical" evidence="2">
    <location>
        <begin position="130"/>
        <end position="151"/>
    </location>
</feature>
<accession>A0A1M6SWF7</accession>
<feature type="domain" description="Flavodoxin-like" evidence="3">
    <location>
        <begin position="344"/>
        <end position="479"/>
    </location>
</feature>
<keyword evidence="2" id="KW-0472">Membrane</keyword>
<dbReference type="SUPFAM" id="SSF52343">
    <property type="entry name" value="Ferredoxin reductase-like, C-terminal NADP-linked domain"/>
    <property type="match status" value="1"/>
</dbReference>
<dbReference type="InterPro" id="IPR029039">
    <property type="entry name" value="Flavoprotein-like_sf"/>
</dbReference>
<dbReference type="InterPro" id="IPR001433">
    <property type="entry name" value="OxRdtase_FAD/NAD-bd"/>
</dbReference>
<organism evidence="5 6">
    <name type="scientific">Chishuiella changwenlii</name>
    <dbReference type="NCBI Taxonomy" id="1434701"/>
    <lineage>
        <taxon>Bacteria</taxon>
        <taxon>Pseudomonadati</taxon>
        <taxon>Bacteroidota</taxon>
        <taxon>Flavobacteriia</taxon>
        <taxon>Flavobacteriales</taxon>
        <taxon>Weeksellaceae</taxon>
        <taxon>Chishuiella</taxon>
    </lineage>
</organism>
<reference evidence="6" key="2">
    <citation type="submission" date="2016-11" db="EMBL/GenBank/DDBJ databases">
        <authorList>
            <person name="Varghese N."/>
            <person name="Submissions S."/>
        </authorList>
    </citation>
    <scope>NUCLEOTIDE SEQUENCE [LARGE SCALE GENOMIC DNA]</scope>
    <source>
        <strain evidence="6">DSM 27989</strain>
    </source>
</reference>
<keyword evidence="7" id="KW-1185">Reference proteome</keyword>
<proteinExistence type="predicted"/>
<evidence type="ECO:0000259" key="3">
    <source>
        <dbReference type="PROSITE" id="PS50902"/>
    </source>
</evidence>